<dbReference type="AlphaFoldDB" id="A0A7K1FVY2"/>
<evidence type="ECO:0000259" key="3">
    <source>
        <dbReference type="SMART" id="SM00563"/>
    </source>
</evidence>
<dbReference type="Pfam" id="PF01553">
    <property type="entry name" value="Acyltransferase"/>
    <property type="match status" value="1"/>
</dbReference>
<reference evidence="4 5" key="1">
    <citation type="submission" date="2019-11" db="EMBL/GenBank/DDBJ databases">
        <authorList>
            <person name="Jiang L.-Q."/>
        </authorList>
    </citation>
    <scope>NUCLEOTIDE SEQUENCE [LARGE SCALE GENOMIC DNA]</scope>
    <source>
        <strain evidence="4 5">YIM 132087</strain>
    </source>
</reference>
<feature type="domain" description="Phospholipid/glycerol acyltransferase" evidence="3">
    <location>
        <begin position="35"/>
        <end position="154"/>
    </location>
</feature>
<dbReference type="GO" id="GO:0006654">
    <property type="term" value="P:phosphatidic acid biosynthetic process"/>
    <property type="evidence" value="ECO:0007669"/>
    <property type="project" value="TreeGrafter"/>
</dbReference>
<dbReference type="GO" id="GO:0005886">
    <property type="term" value="C:plasma membrane"/>
    <property type="evidence" value="ECO:0007669"/>
    <property type="project" value="TreeGrafter"/>
</dbReference>
<dbReference type="GO" id="GO:0003841">
    <property type="term" value="F:1-acylglycerol-3-phosphate O-acyltransferase activity"/>
    <property type="evidence" value="ECO:0007669"/>
    <property type="project" value="TreeGrafter"/>
</dbReference>
<keyword evidence="2 4" id="KW-0012">Acyltransferase</keyword>
<name>A0A7K1FVY2_9ACTN</name>
<proteinExistence type="predicted"/>
<evidence type="ECO:0000313" key="4">
    <source>
        <dbReference type="EMBL" id="MTD17373.1"/>
    </source>
</evidence>
<dbReference type="Proteomes" id="UP000460221">
    <property type="component" value="Unassembled WGS sequence"/>
</dbReference>
<sequence>MLYYLFKFVLIGPVLRLFFPTKVVGVENLPESGGVILVGNHVSVADSFFTPLHLPRKVSYLAKSEYFTEKGLKGRLKKWFFTGAGQVPIDRGGASAARDALDTGIRLLNKGQVIGVYPEGTRSPDGRLYKGKTGFARMALEARVPVVPVIMLGTDKVNPIGSKMWRPGRIQMIVGRPLDFSRYEGMAGDRFVERSMTDEVMYRIMELSGQEYVDVYAAKVKADLDAAKGKPALVEGRGPGTVTRLPGTKAG</sequence>
<dbReference type="SMART" id="SM00563">
    <property type="entry name" value="PlsC"/>
    <property type="match status" value="1"/>
</dbReference>
<evidence type="ECO:0000313" key="5">
    <source>
        <dbReference type="Proteomes" id="UP000460221"/>
    </source>
</evidence>
<keyword evidence="5" id="KW-1185">Reference proteome</keyword>
<evidence type="ECO:0000256" key="1">
    <source>
        <dbReference type="ARBA" id="ARBA00022679"/>
    </source>
</evidence>
<dbReference type="EMBL" id="WLYK01000018">
    <property type="protein sequence ID" value="MTD17373.1"/>
    <property type="molecule type" value="Genomic_DNA"/>
</dbReference>
<protein>
    <submittedName>
        <fullName evidence="4">1-acyl-sn-glycerol-3-phosphate acyltransferase</fullName>
    </submittedName>
</protein>
<accession>A0A7K1FVY2</accession>
<dbReference type="PANTHER" id="PTHR10434">
    <property type="entry name" value="1-ACYL-SN-GLYCEROL-3-PHOSPHATE ACYLTRANSFERASE"/>
    <property type="match status" value="1"/>
</dbReference>
<dbReference type="InterPro" id="IPR002123">
    <property type="entry name" value="Plipid/glycerol_acylTrfase"/>
</dbReference>
<comment type="caution">
    <text evidence="4">The sequence shown here is derived from an EMBL/GenBank/DDBJ whole genome shotgun (WGS) entry which is preliminary data.</text>
</comment>
<dbReference type="RefSeq" id="WP_322098463.1">
    <property type="nucleotide sequence ID" value="NZ_WLYK01000018.1"/>
</dbReference>
<keyword evidence="1 4" id="KW-0808">Transferase</keyword>
<dbReference type="PANTHER" id="PTHR10434:SF11">
    <property type="entry name" value="1-ACYL-SN-GLYCEROL-3-PHOSPHATE ACYLTRANSFERASE"/>
    <property type="match status" value="1"/>
</dbReference>
<dbReference type="SUPFAM" id="SSF69593">
    <property type="entry name" value="Glycerol-3-phosphate (1)-acyltransferase"/>
    <property type="match status" value="1"/>
</dbReference>
<evidence type="ECO:0000256" key="2">
    <source>
        <dbReference type="ARBA" id="ARBA00023315"/>
    </source>
</evidence>
<dbReference type="CDD" id="cd07989">
    <property type="entry name" value="LPLAT_AGPAT-like"/>
    <property type="match status" value="1"/>
</dbReference>
<organism evidence="4 5">
    <name type="scientific">Nakamurella alba</name>
    <dbReference type="NCBI Taxonomy" id="2665158"/>
    <lineage>
        <taxon>Bacteria</taxon>
        <taxon>Bacillati</taxon>
        <taxon>Actinomycetota</taxon>
        <taxon>Actinomycetes</taxon>
        <taxon>Nakamurellales</taxon>
        <taxon>Nakamurellaceae</taxon>
        <taxon>Nakamurella</taxon>
    </lineage>
</organism>
<gene>
    <name evidence="4" type="ORF">GIS00_25920</name>
</gene>